<protein>
    <submittedName>
        <fullName evidence="1">Uncharacterized protein</fullName>
    </submittedName>
</protein>
<keyword evidence="2" id="KW-1185">Reference proteome</keyword>
<reference evidence="2" key="1">
    <citation type="journal article" date="2017" name="Genome Biol.">
        <title>Comparative genomics reveals high biological diversity and specific adaptations in the industrially and medically important fungal genus Aspergillus.</title>
        <authorList>
            <person name="de Vries R.P."/>
            <person name="Riley R."/>
            <person name="Wiebenga A."/>
            <person name="Aguilar-Osorio G."/>
            <person name="Amillis S."/>
            <person name="Uchima C.A."/>
            <person name="Anderluh G."/>
            <person name="Asadollahi M."/>
            <person name="Askin M."/>
            <person name="Barry K."/>
            <person name="Battaglia E."/>
            <person name="Bayram O."/>
            <person name="Benocci T."/>
            <person name="Braus-Stromeyer S.A."/>
            <person name="Caldana C."/>
            <person name="Canovas D."/>
            <person name="Cerqueira G.C."/>
            <person name="Chen F."/>
            <person name="Chen W."/>
            <person name="Choi C."/>
            <person name="Clum A."/>
            <person name="Dos Santos R.A."/>
            <person name="Damasio A.R."/>
            <person name="Diallinas G."/>
            <person name="Emri T."/>
            <person name="Fekete E."/>
            <person name="Flipphi M."/>
            <person name="Freyberg S."/>
            <person name="Gallo A."/>
            <person name="Gournas C."/>
            <person name="Habgood R."/>
            <person name="Hainaut M."/>
            <person name="Harispe M.L."/>
            <person name="Henrissat B."/>
            <person name="Hilden K.S."/>
            <person name="Hope R."/>
            <person name="Hossain A."/>
            <person name="Karabika E."/>
            <person name="Karaffa L."/>
            <person name="Karanyi Z."/>
            <person name="Krasevec N."/>
            <person name="Kuo A."/>
            <person name="Kusch H."/>
            <person name="LaButti K."/>
            <person name="Lagendijk E.L."/>
            <person name="Lapidus A."/>
            <person name="Levasseur A."/>
            <person name="Lindquist E."/>
            <person name="Lipzen A."/>
            <person name="Logrieco A.F."/>
            <person name="MacCabe A."/>
            <person name="Maekelae M.R."/>
            <person name="Malavazi I."/>
            <person name="Melin P."/>
            <person name="Meyer V."/>
            <person name="Mielnichuk N."/>
            <person name="Miskei M."/>
            <person name="Molnar A.P."/>
            <person name="Mule G."/>
            <person name="Ngan C.Y."/>
            <person name="Orejas M."/>
            <person name="Orosz E."/>
            <person name="Ouedraogo J.P."/>
            <person name="Overkamp K.M."/>
            <person name="Park H.-S."/>
            <person name="Perrone G."/>
            <person name="Piumi F."/>
            <person name="Punt P.J."/>
            <person name="Ram A.F."/>
            <person name="Ramon A."/>
            <person name="Rauscher S."/>
            <person name="Record E."/>
            <person name="Riano-Pachon D.M."/>
            <person name="Robert V."/>
            <person name="Roehrig J."/>
            <person name="Ruller R."/>
            <person name="Salamov A."/>
            <person name="Salih N.S."/>
            <person name="Samson R.A."/>
            <person name="Sandor E."/>
            <person name="Sanguinetti M."/>
            <person name="Schuetze T."/>
            <person name="Sepcic K."/>
            <person name="Shelest E."/>
            <person name="Sherlock G."/>
            <person name="Sophianopoulou V."/>
            <person name="Squina F.M."/>
            <person name="Sun H."/>
            <person name="Susca A."/>
            <person name="Todd R.B."/>
            <person name="Tsang A."/>
            <person name="Unkles S.E."/>
            <person name="van de Wiele N."/>
            <person name="van Rossen-Uffink D."/>
            <person name="Oliveira J.V."/>
            <person name="Vesth T.C."/>
            <person name="Visser J."/>
            <person name="Yu J.-H."/>
            <person name="Zhou M."/>
            <person name="Andersen M.R."/>
            <person name="Archer D.B."/>
            <person name="Baker S.E."/>
            <person name="Benoit I."/>
            <person name="Brakhage A.A."/>
            <person name="Braus G.H."/>
            <person name="Fischer R."/>
            <person name="Frisvad J.C."/>
            <person name="Goldman G.H."/>
            <person name="Houbraken J."/>
            <person name="Oakley B."/>
            <person name="Pocsi I."/>
            <person name="Scazzocchio C."/>
            <person name="Seiboth B."/>
            <person name="vanKuyk P.A."/>
            <person name="Wortman J."/>
            <person name="Dyer P.S."/>
            <person name="Grigoriev I.V."/>
        </authorList>
    </citation>
    <scope>NUCLEOTIDE SEQUENCE [LARGE SCALE GENOMIC DNA]</scope>
    <source>
        <strain evidence="2">DTO 134E9</strain>
    </source>
</reference>
<feature type="non-terminal residue" evidence="1">
    <location>
        <position position="1"/>
    </location>
</feature>
<dbReference type="GeneID" id="63743419"/>
<gene>
    <name evidence="1" type="ORF">ASPWEDRAFT_103543</name>
</gene>
<name>A0A1L9RUK2_ASPWE</name>
<dbReference type="Proteomes" id="UP000184383">
    <property type="component" value="Unassembled WGS sequence"/>
</dbReference>
<dbReference type="AlphaFoldDB" id="A0A1L9RUK2"/>
<accession>A0A1L9RUK2</accession>
<sequence length="95" mass="10950">DLDITLDIISNYFKKVLYKEGSEILNSKVIKDILLGIKKISLSNNIREVIDLKEFINPIKEEVNNNLIDIDKGILAQYLLENNTIKEDNTNKEET</sequence>
<organism evidence="1 2">
    <name type="scientific">Aspergillus wentii DTO 134E9</name>
    <dbReference type="NCBI Taxonomy" id="1073089"/>
    <lineage>
        <taxon>Eukaryota</taxon>
        <taxon>Fungi</taxon>
        <taxon>Dikarya</taxon>
        <taxon>Ascomycota</taxon>
        <taxon>Pezizomycotina</taxon>
        <taxon>Eurotiomycetes</taxon>
        <taxon>Eurotiomycetidae</taxon>
        <taxon>Eurotiales</taxon>
        <taxon>Aspergillaceae</taxon>
        <taxon>Aspergillus</taxon>
        <taxon>Aspergillus subgen. Cremei</taxon>
    </lineage>
</organism>
<dbReference type="EMBL" id="KV878210">
    <property type="protein sequence ID" value="OJJ38564.1"/>
    <property type="molecule type" value="Genomic_DNA"/>
</dbReference>
<proteinExistence type="predicted"/>
<evidence type="ECO:0000313" key="1">
    <source>
        <dbReference type="EMBL" id="OJJ38564.1"/>
    </source>
</evidence>
<evidence type="ECO:0000313" key="2">
    <source>
        <dbReference type="Proteomes" id="UP000184383"/>
    </source>
</evidence>
<dbReference type="RefSeq" id="XP_040692240.1">
    <property type="nucleotide sequence ID" value="XM_040827571.1"/>
</dbReference>
<dbReference type="OrthoDB" id="4479198at2759"/>
<dbReference type="VEuPathDB" id="FungiDB:ASPWEDRAFT_103543"/>